<dbReference type="NCBIfam" id="NF047847">
    <property type="entry name" value="SS_mature_LptM"/>
    <property type="match status" value="1"/>
</dbReference>
<dbReference type="EMBL" id="LRFG02000003">
    <property type="protein sequence ID" value="PCO05109.1"/>
    <property type="molecule type" value="Genomic_DNA"/>
</dbReference>
<dbReference type="PROSITE" id="PS51257">
    <property type="entry name" value="PROKAR_LIPOPROTEIN"/>
    <property type="match status" value="1"/>
</dbReference>
<proteinExistence type="predicted"/>
<evidence type="ECO:0000256" key="5">
    <source>
        <dbReference type="ARBA" id="ARBA00023237"/>
    </source>
</evidence>
<evidence type="ECO:0000313" key="8">
    <source>
        <dbReference type="EMBL" id="PCO05109.1"/>
    </source>
</evidence>
<evidence type="ECO:0000313" key="9">
    <source>
        <dbReference type="Proteomes" id="UP000218427"/>
    </source>
</evidence>
<dbReference type="Pfam" id="PF13627">
    <property type="entry name" value="LptM_cons"/>
    <property type="match status" value="1"/>
</dbReference>
<comment type="caution">
    <text evidence="8">The sequence shown here is derived from an EMBL/GenBank/DDBJ whole genome shotgun (WGS) entry which is preliminary data.</text>
</comment>
<evidence type="ECO:0000256" key="2">
    <source>
        <dbReference type="ARBA" id="ARBA00022729"/>
    </source>
</evidence>
<keyword evidence="8" id="KW-0762">Sugar transport</keyword>
<dbReference type="InterPro" id="IPR032831">
    <property type="entry name" value="LptM_cons"/>
</dbReference>
<evidence type="ECO:0000256" key="1">
    <source>
        <dbReference type="ARBA" id="ARBA00004459"/>
    </source>
</evidence>
<name>A0ABX4HYC7_9GAMM</name>
<evidence type="ECO:0000256" key="3">
    <source>
        <dbReference type="ARBA" id="ARBA00023136"/>
    </source>
</evidence>
<dbReference type="Proteomes" id="UP000218427">
    <property type="component" value="Unassembled WGS sequence"/>
</dbReference>
<reference evidence="8" key="1">
    <citation type="submission" date="2017-08" db="EMBL/GenBank/DDBJ databases">
        <title>Microbulbifer marisrubri sp. nov., a halophilic alphaproteobacterium isolated from marine sediment of the Yellow Sea, China.</title>
        <authorList>
            <person name="Zhang G."/>
            <person name="Xiong Q."/>
        </authorList>
    </citation>
    <scope>NUCLEOTIDE SEQUENCE [LARGE SCALE GENOMIC DNA]</scope>
    <source>
        <strain evidence="8">WRN-8</strain>
    </source>
</reference>
<keyword evidence="2" id="KW-0732">Signal</keyword>
<feature type="compositionally biased region" description="Acidic residues" evidence="7">
    <location>
        <begin position="82"/>
        <end position="92"/>
    </location>
</feature>
<comment type="subcellular location">
    <subcellularLocation>
        <location evidence="1">Cell outer membrane</location>
        <topology evidence="1">Lipid-anchor</topology>
    </subcellularLocation>
</comment>
<sequence>MRRKPSMSRENLPLAAVLLIVGLLGACGQKGPLYLPQGAASPAPAGAVAQPPVAPAGTAVPPAETEAQNEEEETRRERDSATADELEPAIEK</sequence>
<organism evidence="8 9">
    <name type="scientific">Microbulbifer flavimaris</name>
    <dbReference type="NCBI Taxonomy" id="1781068"/>
    <lineage>
        <taxon>Bacteria</taxon>
        <taxon>Pseudomonadati</taxon>
        <taxon>Pseudomonadota</taxon>
        <taxon>Gammaproteobacteria</taxon>
        <taxon>Cellvibrionales</taxon>
        <taxon>Microbulbiferaceae</taxon>
        <taxon>Microbulbifer</taxon>
    </lineage>
</organism>
<gene>
    <name evidence="8" type="ORF">AWR36_010290</name>
</gene>
<evidence type="ECO:0000256" key="6">
    <source>
        <dbReference type="ARBA" id="ARBA00023288"/>
    </source>
</evidence>
<keyword evidence="5" id="KW-0998">Cell outer membrane</keyword>
<keyword evidence="6" id="KW-0449">Lipoprotein</keyword>
<keyword evidence="3" id="KW-0472">Membrane</keyword>
<keyword evidence="8" id="KW-0813">Transport</keyword>
<keyword evidence="4" id="KW-0564">Palmitate</keyword>
<accession>A0ABX4HYC7</accession>
<keyword evidence="9" id="KW-1185">Reference proteome</keyword>
<feature type="region of interest" description="Disordered" evidence="7">
    <location>
        <begin position="32"/>
        <end position="92"/>
    </location>
</feature>
<protein>
    <submittedName>
        <fullName evidence="8">Sugar transporter</fullName>
    </submittedName>
</protein>
<feature type="compositionally biased region" description="Low complexity" evidence="7">
    <location>
        <begin position="36"/>
        <end position="66"/>
    </location>
</feature>
<evidence type="ECO:0000256" key="7">
    <source>
        <dbReference type="SAM" id="MobiDB-lite"/>
    </source>
</evidence>
<evidence type="ECO:0000256" key="4">
    <source>
        <dbReference type="ARBA" id="ARBA00023139"/>
    </source>
</evidence>